<feature type="repeat" description="WD" evidence="4">
    <location>
        <begin position="143"/>
        <end position="184"/>
    </location>
</feature>
<evidence type="ECO:0008006" key="8">
    <source>
        <dbReference type="Google" id="ProtNLM"/>
    </source>
</evidence>
<name>A0A3B4E8D5_PYGNA</name>
<sequence>MWRHPCEDFRVSGVKYFSRHEGEVNCCSFSPDCQILLTCSDDGGLYLWRAATGKLLAKVRGHAGPVKCCVFSKDGRFFASASHDCSVGIWLTSSVERVRALTGHARSVETVSFSVDSKWLVSGGWDNTALLWDTETGLKMRELLGHSAAVQSSAFSTDSRFLATGSWDHSVKLWGLSGDKEVVTLDGHQGNVACLCFSTTGMLASGSWDGTVRVWSPQRRVCVFVLGGGDRAWVRCVVFSRDGLVLASTAEGDTVKMWDMADGRCLKRLQGHKDSAYGCVFSPSGALLTTGSDQLDLGEEEDEDSGEQEEEDQEKKKQPGRRQGVKHGEERPGQAGHANAPFWEPSGP</sequence>
<evidence type="ECO:0000256" key="2">
    <source>
        <dbReference type="ARBA" id="ARBA00022737"/>
    </source>
</evidence>
<feature type="repeat" description="WD" evidence="4">
    <location>
        <begin position="185"/>
        <end position="216"/>
    </location>
</feature>
<dbReference type="SUPFAM" id="SSF50978">
    <property type="entry name" value="WD40 repeat-like"/>
    <property type="match status" value="1"/>
</dbReference>
<dbReference type="Gene3D" id="2.130.10.10">
    <property type="entry name" value="YVTN repeat-like/Quinoprotein amine dehydrogenase"/>
    <property type="match status" value="2"/>
</dbReference>
<dbReference type="InterPro" id="IPR020472">
    <property type="entry name" value="WD40_PAC1"/>
</dbReference>
<feature type="repeat" description="WD" evidence="4">
    <location>
        <begin position="17"/>
        <end position="58"/>
    </location>
</feature>
<dbReference type="AlphaFoldDB" id="A0A3B4E8D5"/>
<reference evidence="6" key="2">
    <citation type="submission" date="2025-08" db="UniProtKB">
        <authorList>
            <consortium name="Ensembl"/>
        </authorList>
    </citation>
    <scope>IDENTIFICATION</scope>
</reference>
<dbReference type="SMART" id="SM00320">
    <property type="entry name" value="WD40"/>
    <property type="match status" value="7"/>
</dbReference>
<keyword evidence="2" id="KW-0677">Repeat</keyword>
<dbReference type="InterPro" id="IPR019775">
    <property type="entry name" value="WD40_repeat_CS"/>
</dbReference>
<dbReference type="InterPro" id="IPR036322">
    <property type="entry name" value="WD40_repeat_dom_sf"/>
</dbReference>
<comment type="similarity">
    <text evidence="3">Belongs to the WD repeat POC1 family.</text>
</comment>
<dbReference type="CDD" id="cd00200">
    <property type="entry name" value="WD40"/>
    <property type="match status" value="1"/>
</dbReference>
<reference evidence="6" key="3">
    <citation type="submission" date="2025-09" db="UniProtKB">
        <authorList>
            <consortium name="Ensembl"/>
        </authorList>
    </citation>
    <scope>IDENTIFICATION</scope>
</reference>
<evidence type="ECO:0000256" key="5">
    <source>
        <dbReference type="SAM" id="MobiDB-lite"/>
    </source>
</evidence>
<evidence type="ECO:0000256" key="3">
    <source>
        <dbReference type="ARBA" id="ARBA00037984"/>
    </source>
</evidence>
<feature type="repeat" description="WD" evidence="4">
    <location>
        <begin position="59"/>
        <end position="100"/>
    </location>
</feature>
<dbReference type="PRINTS" id="PR00320">
    <property type="entry name" value="GPROTEINBRPT"/>
</dbReference>
<dbReference type="GeneID" id="108439567"/>
<dbReference type="Proteomes" id="UP001501920">
    <property type="component" value="Chromosome 16"/>
</dbReference>
<feature type="compositionally biased region" description="Acidic residues" evidence="5">
    <location>
        <begin position="296"/>
        <end position="312"/>
    </location>
</feature>
<evidence type="ECO:0000256" key="1">
    <source>
        <dbReference type="ARBA" id="ARBA00022574"/>
    </source>
</evidence>
<dbReference type="InterPro" id="IPR001680">
    <property type="entry name" value="WD40_rpt"/>
</dbReference>
<dbReference type="RefSeq" id="XP_017573523.2">
    <property type="nucleotide sequence ID" value="XM_017718034.2"/>
</dbReference>
<dbReference type="OMA" id="ELCHHTE"/>
<dbReference type="PROSITE" id="PS00678">
    <property type="entry name" value="WD_REPEATS_1"/>
    <property type="match status" value="1"/>
</dbReference>
<evidence type="ECO:0000313" key="7">
    <source>
        <dbReference type="Proteomes" id="UP001501920"/>
    </source>
</evidence>
<dbReference type="PANTHER" id="PTHR44019">
    <property type="entry name" value="WD REPEAT-CONTAINING PROTEIN 55"/>
    <property type="match status" value="1"/>
</dbReference>
<feature type="region of interest" description="Disordered" evidence="5">
    <location>
        <begin position="290"/>
        <end position="348"/>
    </location>
</feature>
<evidence type="ECO:0000256" key="4">
    <source>
        <dbReference type="PROSITE-ProRule" id="PRU00221"/>
    </source>
</evidence>
<dbReference type="PROSITE" id="PS50082">
    <property type="entry name" value="WD_REPEATS_2"/>
    <property type="match status" value="6"/>
</dbReference>
<dbReference type="GeneTree" id="ENSGT00940000176375"/>
<dbReference type="Ensembl" id="ENSPNAT00000020600.2">
    <property type="protein sequence ID" value="ENSPNAP00000031546.2"/>
    <property type="gene ID" value="ENSPNAG00000003560.2"/>
</dbReference>
<dbReference type="PANTHER" id="PTHR44019:SF8">
    <property type="entry name" value="POC1 CENTRIOLAR PROTEIN HOMOLOG"/>
    <property type="match status" value="1"/>
</dbReference>
<proteinExistence type="inferred from homology"/>
<reference evidence="6 7" key="1">
    <citation type="submission" date="2020-10" db="EMBL/GenBank/DDBJ databases">
        <title>Pygocentrus nattereri (red-bellied piranha) genome, fPygNat1, primary haplotype.</title>
        <authorList>
            <person name="Myers G."/>
            <person name="Meyer A."/>
            <person name="Karagic N."/>
            <person name="Pippel M."/>
            <person name="Winkler S."/>
            <person name="Tracey A."/>
            <person name="Wood J."/>
            <person name="Formenti G."/>
            <person name="Howe K."/>
            <person name="Fedrigo O."/>
            <person name="Jarvis E.D."/>
        </authorList>
    </citation>
    <scope>NUCLEOTIDE SEQUENCE [LARGE SCALE GENOMIC DNA]</scope>
</reference>
<gene>
    <name evidence="6" type="primary">WDR38</name>
</gene>
<accession>A0A3B4E8D5</accession>
<feature type="repeat" description="WD" evidence="4">
    <location>
        <begin position="227"/>
        <end position="268"/>
    </location>
</feature>
<dbReference type="OrthoDB" id="674604at2759"/>
<keyword evidence="1 4" id="KW-0853">WD repeat</keyword>
<protein>
    <recommendedName>
        <fullName evidence="8">Anaphase-promoting complex subunit 4 WD40 domain-containing protein</fullName>
    </recommendedName>
</protein>
<dbReference type="InterPro" id="IPR050505">
    <property type="entry name" value="WDR55/POC1"/>
</dbReference>
<dbReference type="STRING" id="42514.ENSPNAP00000031546"/>
<feature type="repeat" description="WD" evidence="4">
    <location>
        <begin position="101"/>
        <end position="142"/>
    </location>
</feature>
<keyword evidence="7" id="KW-1185">Reference proteome</keyword>
<dbReference type="Pfam" id="PF00400">
    <property type="entry name" value="WD40"/>
    <property type="match status" value="7"/>
</dbReference>
<organism evidence="6 7">
    <name type="scientific">Pygocentrus nattereri</name>
    <name type="common">Red-bellied piranha</name>
    <dbReference type="NCBI Taxonomy" id="42514"/>
    <lineage>
        <taxon>Eukaryota</taxon>
        <taxon>Metazoa</taxon>
        <taxon>Chordata</taxon>
        <taxon>Craniata</taxon>
        <taxon>Vertebrata</taxon>
        <taxon>Euteleostomi</taxon>
        <taxon>Actinopterygii</taxon>
        <taxon>Neopterygii</taxon>
        <taxon>Teleostei</taxon>
        <taxon>Ostariophysi</taxon>
        <taxon>Characiformes</taxon>
        <taxon>Characoidei</taxon>
        <taxon>Pygocentrus</taxon>
    </lineage>
</organism>
<evidence type="ECO:0000313" key="6">
    <source>
        <dbReference type="Ensembl" id="ENSPNAP00000031546.2"/>
    </source>
</evidence>
<dbReference type="PROSITE" id="PS50294">
    <property type="entry name" value="WD_REPEATS_REGION"/>
    <property type="match status" value="5"/>
</dbReference>
<dbReference type="InterPro" id="IPR015943">
    <property type="entry name" value="WD40/YVTN_repeat-like_dom_sf"/>
</dbReference>